<reference evidence="1 2" key="1">
    <citation type="submission" date="2020-11" db="EMBL/GenBank/DDBJ databases">
        <title>Algicoccus daihaiensis sp.nov., isolated from Daihai Lake in Inner Mongolia.</title>
        <authorList>
            <person name="Kai J."/>
        </authorList>
    </citation>
    <scope>NUCLEOTIDE SEQUENCE [LARGE SCALE GENOMIC DNA]</scope>
    <source>
        <strain evidence="2">f23</strain>
    </source>
</reference>
<evidence type="ECO:0000313" key="2">
    <source>
        <dbReference type="Proteomes" id="UP000831607"/>
    </source>
</evidence>
<name>A0ABY4AH53_9BURK</name>
<sequence length="55" mass="6088">MKAQKPLQWLFWLVLVAFLSWDWQISPQIDLRNEPPAIALGSGKASVGGHCAIAK</sequence>
<evidence type="ECO:0000313" key="1">
    <source>
        <dbReference type="EMBL" id="UOD49618.1"/>
    </source>
</evidence>
<gene>
    <name evidence="1" type="ORF">DHf2319_09055</name>
</gene>
<accession>A0ABY4AH53</accession>
<proteinExistence type="predicted"/>
<dbReference type="Proteomes" id="UP000831607">
    <property type="component" value="Chromosome"/>
</dbReference>
<keyword evidence="2" id="KW-1185">Reference proteome</keyword>
<dbReference type="RefSeq" id="WP_243477845.1">
    <property type="nucleotide sequence ID" value="NZ_CP063982.1"/>
</dbReference>
<organism evidence="1 2">
    <name type="scientific">Orrella daihaiensis</name>
    <dbReference type="NCBI Taxonomy" id="2782176"/>
    <lineage>
        <taxon>Bacteria</taxon>
        <taxon>Pseudomonadati</taxon>
        <taxon>Pseudomonadota</taxon>
        <taxon>Betaproteobacteria</taxon>
        <taxon>Burkholderiales</taxon>
        <taxon>Alcaligenaceae</taxon>
        <taxon>Orrella</taxon>
    </lineage>
</organism>
<dbReference type="EMBL" id="CP063982">
    <property type="protein sequence ID" value="UOD49618.1"/>
    <property type="molecule type" value="Genomic_DNA"/>
</dbReference>
<protein>
    <submittedName>
        <fullName evidence="1">Uncharacterized protein</fullName>
    </submittedName>
</protein>